<feature type="binding site" evidence="9">
    <location>
        <position position="104"/>
    </location>
    <ligand>
        <name>4-amino-2-methyl-5-(diphosphooxymethyl)pyrimidine</name>
        <dbReference type="ChEBI" id="CHEBI:57841"/>
    </ligand>
</feature>
<comment type="catalytic activity">
    <reaction evidence="8 9 10">
        <text>2-[(2R,5Z)-2-carboxy-4-methylthiazol-5(2H)-ylidene]ethyl phosphate + 4-amino-2-methyl-5-(diphosphooxymethyl)pyrimidine + 2 H(+) = thiamine phosphate + CO2 + diphosphate</text>
        <dbReference type="Rhea" id="RHEA:47844"/>
        <dbReference type="ChEBI" id="CHEBI:15378"/>
        <dbReference type="ChEBI" id="CHEBI:16526"/>
        <dbReference type="ChEBI" id="CHEBI:33019"/>
        <dbReference type="ChEBI" id="CHEBI:37575"/>
        <dbReference type="ChEBI" id="CHEBI:57841"/>
        <dbReference type="ChEBI" id="CHEBI:62899"/>
        <dbReference type="EC" id="2.5.1.3"/>
    </reaction>
</comment>
<evidence type="ECO:0000256" key="7">
    <source>
        <dbReference type="ARBA" id="ARBA00047851"/>
    </source>
</evidence>
<evidence type="ECO:0000313" key="13">
    <source>
        <dbReference type="EMBL" id="TXJ56996.1"/>
    </source>
</evidence>
<dbReference type="InterPro" id="IPR036206">
    <property type="entry name" value="ThiamineP_synth_sf"/>
</dbReference>
<keyword evidence="3 9" id="KW-0479">Metal-binding</keyword>
<dbReference type="PANTHER" id="PTHR20857">
    <property type="entry name" value="THIAMINE-PHOSPHATE PYROPHOSPHORYLASE"/>
    <property type="match status" value="1"/>
</dbReference>
<accession>A0A5C8G5A4</accession>
<dbReference type="GO" id="GO:0009228">
    <property type="term" value="P:thiamine biosynthetic process"/>
    <property type="evidence" value="ECO:0007669"/>
    <property type="project" value="UniProtKB-KW"/>
</dbReference>
<feature type="domain" description="Thiamine phosphate synthase/TenI" evidence="12">
    <location>
        <begin position="5"/>
        <end position="189"/>
    </location>
</feature>
<feature type="binding site" evidence="9">
    <location>
        <begin position="130"/>
        <end position="132"/>
    </location>
    <ligand>
        <name>2-[(2R,5Z)-2-carboxy-4-methylthiazol-5(2H)-ylidene]ethyl phosphate</name>
        <dbReference type="ChEBI" id="CHEBI:62899"/>
    </ligand>
</feature>
<protein>
    <recommendedName>
        <fullName evidence="9">Thiamine-phosphate synthase</fullName>
        <shortName evidence="9">TP synthase</shortName>
        <shortName evidence="9">TPS</shortName>
        <ecNumber evidence="9">2.5.1.3</ecNumber>
    </recommendedName>
    <alternativeName>
        <fullName evidence="9">Thiamine-phosphate pyrophosphorylase</fullName>
        <shortName evidence="9">TMP pyrophosphorylase</shortName>
        <shortName evidence="9">TMP-PPase</shortName>
    </alternativeName>
</protein>
<dbReference type="SUPFAM" id="SSF51391">
    <property type="entry name" value="Thiamin phosphate synthase"/>
    <property type="match status" value="1"/>
</dbReference>
<evidence type="ECO:0000256" key="11">
    <source>
        <dbReference type="RuleBase" id="RU004253"/>
    </source>
</evidence>
<sequence length="209" mass="23120">MMNLQFITHRTHRYDYAEGVELALKGGCEWVQLRMKYVSDDDFLQVGRKVKTLCAAYGATFILDDRVHLVKALRADGVHLGKQDMAIDEARRQLNDDSLLIGGTANTMEDIRKLCEMGANYIGCGPFRYTSTKKNLAPLLGLEGYSRLMRTMKEERLSVPVVAIGGILCEDIPAIAKTGVSGIAVSGAILHADNPKVEMQRFVEATINI</sequence>
<name>A0A5C8G5A4_9BACT</name>
<evidence type="ECO:0000313" key="14">
    <source>
        <dbReference type="Proteomes" id="UP000321612"/>
    </source>
</evidence>
<dbReference type="HAMAP" id="MF_00097">
    <property type="entry name" value="TMP_synthase"/>
    <property type="match status" value="1"/>
</dbReference>
<gene>
    <name evidence="9" type="primary">thiE</name>
    <name evidence="13" type="ORF">ETF27_11100</name>
</gene>
<comment type="function">
    <text evidence="9">Condenses 4-methyl-5-(beta-hydroxyethyl)thiazole monophosphate (THZ-P) and 2-methyl-4-amino-5-hydroxymethyl pyrimidine pyrophosphate (HMP-PP) to form thiamine monophosphate (TMP).</text>
</comment>
<comment type="catalytic activity">
    <reaction evidence="7 9 10">
        <text>2-(2-carboxy-4-methylthiazol-5-yl)ethyl phosphate + 4-amino-2-methyl-5-(diphosphooxymethyl)pyrimidine + 2 H(+) = thiamine phosphate + CO2 + diphosphate</text>
        <dbReference type="Rhea" id="RHEA:47848"/>
        <dbReference type="ChEBI" id="CHEBI:15378"/>
        <dbReference type="ChEBI" id="CHEBI:16526"/>
        <dbReference type="ChEBI" id="CHEBI:33019"/>
        <dbReference type="ChEBI" id="CHEBI:37575"/>
        <dbReference type="ChEBI" id="CHEBI:57841"/>
        <dbReference type="ChEBI" id="CHEBI:62890"/>
        <dbReference type="EC" id="2.5.1.3"/>
    </reaction>
</comment>
<evidence type="ECO:0000256" key="4">
    <source>
        <dbReference type="ARBA" id="ARBA00022842"/>
    </source>
</evidence>
<dbReference type="AlphaFoldDB" id="A0A5C8G5A4"/>
<proteinExistence type="inferred from homology"/>
<evidence type="ECO:0000256" key="9">
    <source>
        <dbReference type="HAMAP-Rule" id="MF_00097"/>
    </source>
</evidence>
<dbReference type="RefSeq" id="WP_147785841.1">
    <property type="nucleotide sequence ID" value="NZ_SDIK01000110.1"/>
</dbReference>
<evidence type="ECO:0000256" key="10">
    <source>
        <dbReference type="RuleBase" id="RU003826"/>
    </source>
</evidence>
<dbReference type="InterPro" id="IPR034291">
    <property type="entry name" value="TMP_synthase"/>
</dbReference>
<organism evidence="13 14">
    <name type="scientific">Prevotella brunnea</name>
    <dbReference type="NCBI Taxonomy" id="2508867"/>
    <lineage>
        <taxon>Bacteria</taxon>
        <taxon>Pseudomonadati</taxon>
        <taxon>Bacteroidota</taxon>
        <taxon>Bacteroidia</taxon>
        <taxon>Bacteroidales</taxon>
        <taxon>Prevotellaceae</taxon>
        <taxon>Prevotella</taxon>
    </lineage>
</organism>
<feature type="binding site" evidence="9">
    <location>
        <position position="133"/>
    </location>
    <ligand>
        <name>4-amino-2-methyl-5-(diphosphooxymethyl)pyrimidine</name>
        <dbReference type="ChEBI" id="CHEBI:57841"/>
    </ligand>
</feature>
<keyword evidence="4 9" id="KW-0460">Magnesium</keyword>
<comment type="cofactor">
    <cofactor evidence="9">
        <name>Mg(2+)</name>
        <dbReference type="ChEBI" id="CHEBI:18420"/>
    </cofactor>
    <text evidence="9">Binds 1 Mg(2+) ion per subunit.</text>
</comment>
<comment type="caution">
    <text evidence="9">Lacks conserved residue(s) required for the propagation of feature annotation.</text>
</comment>
<keyword evidence="5 9" id="KW-0784">Thiamine biosynthesis</keyword>
<evidence type="ECO:0000256" key="3">
    <source>
        <dbReference type="ARBA" id="ARBA00022723"/>
    </source>
</evidence>
<feature type="binding site" evidence="9">
    <location>
        <position position="65"/>
    </location>
    <ligand>
        <name>Mg(2+)</name>
        <dbReference type="ChEBI" id="CHEBI:18420"/>
    </ligand>
</feature>
<keyword evidence="14" id="KW-1185">Reference proteome</keyword>
<dbReference type="EC" id="2.5.1.3" evidence="9"/>
<dbReference type="UniPathway" id="UPA00060">
    <property type="reaction ID" value="UER00141"/>
</dbReference>
<evidence type="ECO:0000256" key="6">
    <source>
        <dbReference type="ARBA" id="ARBA00047334"/>
    </source>
</evidence>
<dbReference type="EMBL" id="SDIK01000110">
    <property type="protein sequence ID" value="TXJ56996.1"/>
    <property type="molecule type" value="Genomic_DNA"/>
</dbReference>
<dbReference type="Gene3D" id="3.20.20.70">
    <property type="entry name" value="Aldolase class I"/>
    <property type="match status" value="1"/>
</dbReference>
<dbReference type="InterPro" id="IPR022998">
    <property type="entry name" value="ThiamineP_synth_TenI"/>
</dbReference>
<dbReference type="PANTHER" id="PTHR20857:SF15">
    <property type="entry name" value="THIAMINE-PHOSPHATE SYNTHASE"/>
    <property type="match status" value="1"/>
</dbReference>
<feature type="binding site" evidence="9">
    <location>
        <position position="166"/>
    </location>
    <ligand>
        <name>2-[(2R,5Z)-2-carboxy-4-methylthiazol-5(2H)-ylidene]ethyl phosphate</name>
        <dbReference type="ChEBI" id="CHEBI:62899"/>
    </ligand>
</feature>
<dbReference type="NCBIfam" id="TIGR00693">
    <property type="entry name" value="thiE"/>
    <property type="match status" value="1"/>
</dbReference>
<dbReference type="NCBIfam" id="NF000736">
    <property type="entry name" value="PRK00043.2-3"/>
    <property type="match status" value="1"/>
</dbReference>
<evidence type="ECO:0000256" key="5">
    <source>
        <dbReference type="ARBA" id="ARBA00022977"/>
    </source>
</evidence>
<keyword evidence="2 9" id="KW-0808">Transferase</keyword>
<reference evidence="14" key="1">
    <citation type="submission" date="2019-05" db="EMBL/GenBank/DDBJ databases">
        <title>Prevotella brunnea sp. nov., isolated from a wound of a patient.</title>
        <authorList>
            <person name="Buhl M."/>
        </authorList>
    </citation>
    <scope>NUCLEOTIDE SEQUENCE [LARGE SCALE GENOMIC DNA]</scope>
    <source>
        <strain evidence="14">A2672</strain>
    </source>
</reference>
<comment type="catalytic activity">
    <reaction evidence="6 9 10">
        <text>4-methyl-5-(2-phosphooxyethyl)-thiazole + 4-amino-2-methyl-5-(diphosphooxymethyl)pyrimidine + H(+) = thiamine phosphate + diphosphate</text>
        <dbReference type="Rhea" id="RHEA:22328"/>
        <dbReference type="ChEBI" id="CHEBI:15378"/>
        <dbReference type="ChEBI" id="CHEBI:33019"/>
        <dbReference type="ChEBI" id="CHEBI:37575"/>
        <dbReference type="ChEBI" id="CHEBI:57841"/>
        <dbReference type="ChEBI" id="CHEBI:58296"/>
        <dbReference type="EC" id="2.5.1.3"/>
    </reaction>
</comment>
<comment type="similarity">
    <text evidence="9 10">Belongs to the thiamine-phosphate synthase family.</text>
</comment>
<dbReference type="GO" id="GO:0005737">
    <property type="term" value="C:cytoplasm"/>
    <property type="evidence" value="ECO:0007669"/>
    <property type="project" value="TreeGrafter"/>
</dbReference>
<dbReference type="Pfam" id="PF02581">
    <property type="entry name" value="TMP-TENI"/>
    <property type="match status" value="1"/>
</dbReference>
<comment type="pathway">
    <text evidence="1 9 11">Cofactor biosynthesis; thiamine diphosphate biosynthesis; thiamine phosphate from 4-amino-2-methyl-5-diphosphomethylpyrimidine and 4-methyl-5-(2-phosphoethyl)-thiazole: step 1/1.</text>
</comment>
<dbReference type="GO" id="GO:0004789">
    <property type="term" value="F:thiamine-phosphate diphosphorylase activity"/>
    <property type="evidence" value="ECO:0007669"/>
    <property type="project" value="UniProtKB-UniRule"/>
</dbReference>
<comment type="caution">
    <text evidence="13">The sequence shown here is derived from an EMBL/GenBank/DDBJ whole genome shotgun (WGS) entry which is preliminary data.</text>
</comment>
<dbReference type="Proteomes" id="UP000321612">
    <property type="component" value="Unassembled WGS sequence"/>
</dbReference>
<evidence type="ECO:0000256" key="8">
    <source>
        <dbReference type="ARBA" id="ARBA00047883"/>
    </source>
</evidence>
<feature type="binding site" evidence="9">
    <location>
        <begin position="32"/>
        <end position="36"/>
    </location>
    <ligand>
        <name>4-amino-2-methyl-5-(diphosphooxymethyl)pyrimidine</name>
        <dbReference type="ChEBI" id="CHEBI:57841"/>
    </ligand>
</feature>
<dbReference type="GO" id="GO:0009229">
    <property type="term" value="P:thiamine diphosphate biosynthetic process"/>
    <property type="evidence" value="ECO:0007669"/>
    <property type="project" value="UniProtKB-UniRule"/>
</dbReference>
<dbReference type="GO" id="GO:0000287">
    <property type="term" value="F:magnesium ion binding"/>
    <property type="evidence" value="ECO:0007669"/>
    <property type="project" value="UniProtKB-UniRule"/>
</dbReference>
<dbReference type="InterPro" id="IPR013785">
    <property type="entry name" value="Aldolase_TIM"/>
</dbReference>
<dbReference type="CDD" id="cd00564">
    <property type="entry name" value="TMP_TenI"/>
    <property type="match status" value="1"/>
</dbReference>
<feature type="binding site" evidence="9">
    <location>
        <position position="64"/>
    </location>
    <ligand>
        <name>4-amino-2-methyl-5-(diphosphooxymethyl)pyrimidine</name>
        <dbReference type="ChEBI" id="CHEBI:57841"/>
    </ligand>
</feature>
<feature type="binding site" evidence="9">
    <location>
        <position position="84"/>
    </location>
    <ligand>
        <name>Mg(2+)</name>
        <dbReference type="ChEBI" id="CHEBI:18420"/>
    </ligand>
</feature>
<evidence type="ECO:0000259" key="12">
    <source>
        <dbReference type="Pfam" id="PF02581"/>
    </source>
</evidence>
<evidence type="ECO:0000256" key="2">
    <source>
        <dbReference type="ARBA" id="ARBA00022679"/>
    </source>
</evidence>
<evidence type="ECO:0000256" key="1">
    <source>
        <dbReference type="ARBA" id="ARBA00005165"/>
    </source>
</evidence>
<dbReference type="OrthoDB" id="9812206at2"/>